<comment type="caution">
    <text evidence="1">The sequence shown here is derived from an EMBL/GenBank/DDBJ whole genome shotgun (WGS) entry which is preliminary data.</text>
</comment>
<dbReference type="AlphaFoldDB" id="A0AAD6ZV51"/>
<dbReference type="Proteomes" id="UP001218218">
    <property type="component" value="Unassembled WGS sequence"/>
</dbReference>
<name>A0AAD6ZV51_9AGAR</name>
<protein>
    <submittedName>
        <fullName evidence="1">Uncharacterized protein</fullName>
    </submittedName>
</protein>
<keyword evidence="2" id="KW-1185">Reference proteome</keyword>
<dbReference type="EMBL" id="JARIHO010000026">
    <property type="protein sequence ID" value="KAJ7340828.1"/>
    <property type="molecule type" value="Genomic_DNA"/>
</dbReference>
<proteinExistence type="predicted"/>
<sequence>PVTALQIFQMMLGILEHSLDLYLDEIQEQLSAVHGVEMCLRAINCTLKRLGMTLKKLSKPATERCEQARCGFAFEVGKYPANYLVTADESAVNLLTTYCVNGW</sequence>
<feature type="non-terminal residue" evidence="1">
    <location>
        <position position="103"/>
    </location>
</feature>
<accession>A0AAD6ZV51</accession>
<evidence type="ECO:0000313" key="2">
    <source>
        <dbReference type="Proteomes" id="UP001218218"/>
    </source>
</evidence>
<organism evidence="1 2">
    <name type="scientific">Mycena albidolilacea</name>
    <dbReference type="NCBI Taxonomy" id="1033008"/>
    <lineage>
        <taxon>Eukaryota</taxon>
        <taxon>Fungi</taxon>
        <taxon>Dikarya</taxon>
        <taxon>Basidiomycota</taxon>
        <taxon>Agaricomycotina</taxon>
        <taxon>Agaricomycetes</taxon>
        <taxon>Agaricomycetidae</taxon>
        <taxon>Agaricales</taxon>
        <taxon>Marasmiineae</taxon>
        <taxon>Mycenaceae</taxon>
        <taxon>Mycena</taxon>
    </lineage>
</organism>
<reference evidence="1" key="1">
    <citation type="submission" date="2023-03" db="EMBL/GenBank/DDBJ databases">
        <title>Massive genome expansion in bonnet fungi (Mycena s.s.) driven by repeated elements and novel gene families across ecological guilds.</title>
        <authorList>
            <consortium name="Lawrence Berkeley National Laboratory"/>
            <person name="Harder C.B."/>
            <person name="Miyauchi S."/>
            <person name="Viragh M."/>
            <person name="Kuo A."/>
            <person name="Thoen E."/>
            <person name="Andreopoulos B."/>
            <person name="Lu D."/>
            <person name="Skrede I."/>
            <person name="Drula E."/>
            <person name="Henrissat B."/>
            <person name="Morin E."/>
            <person name="Kohler A."/>
            <person name="Barry K."/>
            <person name="LaButti K."/>
            <person name="Morin E."/>
            <person name="Salamov A."/>
            <person name="Lipzen A."/>
            <person name="Mereny Z."/>
            <person name="Hegedus B."/>
            <person name="Baldrian P."/>
            <person name="Stursova M."/>
            <person name="Weitz H."/>
            <person name="Taylor A."/>
            <person name="Grigoriev I.V."/>
            <person name="Nagy L.G."/>
            <person name="Martin F."/>
            <person name="Kauserud H."/>
        </authorList>
    </citation>
    <scope>NUCLEOTIDE SEQUENCE</scope>
    <source>
        <strain evidence="1">CBHHK002</strain>
    </source>
</reference>
<gene>
    <name evidence="1" type="ORF">DFH08DRAFT_646366</name>
</gene>
<feature type="non-terminal residue" evidence="1">
    <location>
        <position position="1"/>
    </location>
</feature>
<evidence type="ECO:0000313" key="1">
    <source>
        <dbReference type="EMBL" id="KAJ7340828.1"/>
    </source>
</evidence>